<dbReference type="RefSeq" id="WP_168515881.1">
    <property type="nucleotide sequence ID" value="NZ_JAAXLS010000008.1"/>
</dbReference>
<comment type="caution">
    <text evidence="1">The sequence shown here is derived from an EMBL/GenBank/DDBJ whole genome shotgun (WGS) entry which is preliminary data.</text>
</comment>
<keyword evidence="2" id="KW-1185">Reference proteome</keyword>
<reference evidence="1 2" key="1">
    <citation type="submission" date="2020-04" db="EMBL/GenBank/DDBJ databases">
        <title>Novel species.</title>
        <authorList>
            <person name="Teo W.F.A."/>
            <person name="Lipun K."/>
            <person name="Srisuk N."/>
            <person name="Duangmal K."/>
        </authorList>
    </citation>
    <scope>NUCLEOTIDE SEQUENCE [LARGE SCALE GENOMIC DNA]</scope>
    <source>
        <strain evidence="1 2">K13G38</strain>
    </source>
</reference>
<evidence type="ECO:0000313" key="2">
    <source>
        <dbReference type="Proteomes" id="UP000715441"/>
    </source>
</evidence>
<dbReference type="EMBL" id="JAAXLS010000008">
    <property type="protein sequence ID" value="NKQ54223.1"/>
    <property type="molecule type" value="Genomic_DNA"/>
</dbReference>
<gene>
    <name evidence="1" type="ORF">HFP15_15145</name>
</gene>
<proteinExistence type="predicted"/>
<protein>
    <submittedName>
        <fullName evidence="1">Sterol carrier protein</fullName>
    </submittedName>
</protein>
<dbReference type="Proteomes" id="UP000715441">
    <property type="component" value="Unassembled WGS sequence"/>
</dbReference>
<evidence type="ECO:0000313" key="1">
    <source>
        <dbReference type="EMBL" id="NKQ54223.1"/>
    </source>
</evidence>
<organism evidence="1 2">
    <name type="scientific">Amycolatopsis acididurans</name>
    <dbReference type="NCBI Taxonomy" id="2724524"/>
    <lineage>
        <taxon>Bacteria</taxon>
        <taxon>Bacillati</taxon>
        <taxon>Actinomycetota</taxon>
        <taxon>Actinomycetes</taxon>
        <taxon>Pseudonocardiales</taxon>
        <taxon>Pseudonocardiaceae</taxon>
        <taxon>Amycolatopsis</taxon>
    </lineage>
</organism>
<sequence length="136" mass="14778">MMPLSCAAEIDRYIGGTVRSAFRDPQAGPMLAGRRMRVRLGFVEPDCVLDIDTERREVHLGGAGDAEPSALVAMSADTANMWCQGRLDLRSAMANGEVAAAGRTEELLELLSAASWLPRLYVGELKRAGRQDLLVF</sequence>
<name>A0ABX1J395_9PSEU</name>
<accession>A0ABX1J395</accession>